<dbReference type="InterPro" id="IPR036291">
    <property type="entry name" value="NAD(P)-bd_dom_sf"/>
</dbReference>
<dbReference type="Proteomes" id="UP000287651">
    <property type="component" value="Unassembled WGS sequence"/>
</dbReference>
<dbReference type="Gene3D" id="3.40.50.720">
    <property type="entry name" value="NAD(P)-binding Rossmann-like Domain"/>
    <property type="match status" value="1"/>
</dbReference>
<sequence length="176" mass="18714">MLTAWCRVDLVSGGADDPTDGEGAETPLCGLFATAHELRSGVRHLVDNTTTDLSGDCRCYYQKSNTDMYSLKTQWASTINDTVRVGYLLRAMEEGGGYPRPIGPGVTRVGWIGAGVMGAAMAARLRAAGYDVAVYARTPSKADHLRRLGAHLVPSPADAARSADVLFTMVGHPSDV</sequence>
<accession>A0A427BCD2</accession>
<dbReference type="Pfam" id="PF03446">
    <property type="entry name" value="NAD_binding_2"/>
    <property type="match status" value="1"/>
</dbReference>
<name>A0A427BCD2_ENSVE</name>
<evidence type="ECO:0000313" key="2">
    <source>
        <dbReference type="EMBL" id="RRT86098.1"/>
    </source>
</evidence>
<dbReference type="GO" id="GO:0050661">
    <property type="term" value="F:NADP binding"/>
    <property type="evidence" value="ECO:0007669"/>
    <property type="project" value="InterPro"/>
</dbReference>
<comment type="caution">
    <text evidence="2">The sequence shown here is derived from an EMBL/GenBank/DDBJ whole genome shotgun (WGS) entry which is preliminary data.</text>
</comment>
<dbReference type="InterPro" id="IPR006115">
    <property type="entry name" value="6PGDH_NADP-bd"/>
</dbReference>
<dbReference type="AlphaFoldDB" id="A0A427BCD2"/>
<organism evidence="2 3">
    <name type="scientific">Ensete ventricosum</name>
    <name type="common">Abyssinian banana</name>
    <name type="synonym">Musa ensete</name>
    <dbReference type="NCBI Taxonomy" id="4639"/>
    <lineage>
        <taxon>Eukaryota</taxon>
        <taxon>Viridiplantae</taxon>
        <taxon>Streptophyta</taxon>
        <taxon>Embryophyta</taxon>
        <taxon>Tracheophyta</taxon>
        <taxon>Spermatophyta</taxon>
        <taxon>Magnoliopsida</taxon>
        <taxon>Liliopsida</taxon>
        <taxon>Zingiberales</taxon>
        <taxon>Musaceae</taxon>
        <taxon>Ensete</taxon>
    </lineage>
</organism>
<dbReference type="PANTHER" id="PTHR43060:SF13">
    <property type="entry name" value="3-HYDROXYISOBUTYRATE DEHYDROGENASE-LIKE 2, MITOCHONDRIAL-RELATED"/>
    <property type="match status" value="1"/>
</dbReference>
<dbReference type="PANTHER" id="PTHR43060">
    <property type="entry name" value="3-HYDROXYISOBUTYRATE DEHYDROGENASE-LIKE 1, MITOCHONDRIAL-RELATED"/>
    <property type="match status" value="1"/>
</dbReference>
<feature type="domain" description="6-phosphogluconate dehydrogenase NADP-binding" evidence="1">
    <location>
        <begin position="108"/>
        <end position="176"/>
    </location>
</feature>
<dbReference type="EMBL" id="AMZH03000015">
    <property type="protein sequence ID" value="RRT86098.1"/>
    <property type="molecule type" value="Genomic_DNA"/>
</dbReference>
<dbReference type="SUPFAM" id="SSF51735">
    <property type="entry name" value="NAD(P)-binding Rossmann-fold domains"/>
    <property type="match status" value="1"/>
</dbReference>
<gene>
    <name evidence="2" type="ORF">B296_00000208</name>
</gene>
<evidence type="ECO:0000259" key="1">
    <source>
        <dbReference type="Pfam" id="PF03446"/>
    </source>
</evidence>
<feature type="non-terminal residue" evidence="2">
    <location>
        <position position="176"/>
    </location>
</feature>
<protein>
    <recommendedName>
        <fullName evidence="1">6-phosphogluconate dehydrogenase NADP-binding domain-containing protein</fullName>
    </recommendedName>
</protein>
<proteinExistence type="predicted"/>
<reference evidence="2 3" key="1">
    <citation type="journal article" date="2014" name="Agronomy (Basel)">
        <title>A Draft Genome Sequence for Ensete ventricosum, the Drought-Tolerant Tree Against Hunger.</title>
        <authorList>
            <person name="Harrison J."/>
            <person name="Moore K.A."/>
            <person name="Paszkiewicz K."/>
            <person name="Jones T."/>
            <person name="Grant M."/>
            <person name="Ambacheew D."/>
            <person name="Muzemil S."/>
            <person name="Studholme D.J."/>
        </authorList>
    </citation>
    <scope>NUCLEOTIDE SEQUENCE [LARGE SCALE GENOMIC DNA]</scope>
</reference>
<evidence type="ECO:0000313" key="3">
    <source>
        <dbReference type="Proteomes" id="UP000287651"/>
    </source>
</evidence>